<dbReference type="OrthoDB" id="211933at2"/>
<dbReference type="InterPro" id="IPR029060">
    <property type="entry name" value="PIN-like_dom_sf"/>
</dbReference>
<reference evidence="3" key="1">
    <citation type="submission" date="2016-10" db="EMBL/GenBank/DDBJ databases">
        <authorList>
            <person name="Varghese N."/>
            <person name="Submissions S."/>
        </authorList>
    </citation>
    <scope>NUCLEOTIDE SEQUENCE [LARGE SCALE GENOMIC DNA]</scope>
    <source>
        <strain evidence="3">DSM 26893</strain>
    </source>
</reference>
<evidence type="ECO:0000313" key="3">
    <source>
        <dbReference type="Proteomes" id="UP000199372"/>
    </source>
</evidence>
<keyword evidence="3" id="KW-1185">Reference proteome</keyword>
<dbReference type="RefSeq" id="WP_091843776.1">
    <property type="nucleotide sequence ID" value="NZ_FOCM01000001.1"/>
</dbReference>
<dbReference type="NCBIfam" id="NF046100">
    <property type="entry name" value="RSP_2648_fam_PIN"/>
    <property type="match status" value="1"/>
</dbReference>
<name>A0A1H8B4U8_9RHOB</name>
<dbReference type="SUPFAM" id="SSF88723">
    <property type="entry name" value="PIN domain-like"/>
    <property type="match status" value="1"/>
</dbReference>
<evidence type="ECO:0000259" key="1">
    <source>
        <dbReference type="Pfam" id="PF13470"/>
    </source>
</evidence>
<organism evidence="2 3">
    <name type="scientific">Palleronia pelagia</name>
    <dbReference type="NCBI Taxonomy" id="387096"/>
    <lineage>
        <taxon>Bacteria</taxon>
        <taxon>Pseudomonadati</taxon>
        <taxon>Pseudomonadota</taxon>
        <taxon>Alphaproteobacteria</taxon>
        <taxon>Rhodobacterales</taxon>
        <taxon>Roseobacteraceae</taxon>
        <taxon>Palleronia</taxon>
    </lineage>
</organism>
<dbReference type="Proteomes" id="UP000199372">
    <property type="component" value="Unassembled WGS sequence"/>
</dbReference>
<sequence length="183" mass="19816">MRVCLDACVLFPTVLRECLTGWAAAGLYTPIWSDRILEEWARATVKLGPGAEDVARGEIAMLRQAFPRAGVSPRAGDMARLHLPDPNDIHVLAAAIAGSADLICTFNAQDFPRAALAEEGIERVDPDQLARRLHDRDPDAVAGVVGRVHATAERLSGETLDLRALMKRARLPRLGKRLAPPAS</sequence>
<evidence type="ECO:0000313" key="2">
    <source>
        <dbReference type="EMBL" id="SEM77763.1"/>
    </source>
</evidence>
<dbReference type="Pfam" id="PF13470">
    <property type="entry name" value="PIN_3"/>
    <property type="match status" value="1"/>
</dbReference>
<protein>
    <submittedName>
        <fullName evidence="2">PIN domain-containing protein</fullName>
    </submittedName>
</protein>
<dbReference type="EMBL" id="FOCM01000001">
    <property type="protein sequence ID" value="SEM77763.1"/>
    <property type="molecule type" value="Genomic_DNA"/>
</dbReference>
<dbReference type="InterPro" id="IPR002716">
    <property type="entry name" value="PIN_dom"/>
</dbReference>
<gene>
    <name evidence="2" type="ORF">SAMN04488011_101434</name>
</gene>
<accession>A0A1H8B4U8</accession>
<dbReference type="AlphaFoldDB" id="A0A1H8B4U8"/>
<proteinExistence type="predicted"/>
<feature type="domain" description="PIN" evidence="1">
    <location>
        <begin position="2"/>
        <end position="107"/>
    </location>
</feature>